<name>A0A8J3NB01_9ACTN</name>
<dbReference type="InterPro" id="IPR011032">
    <property type="entry name" value="GroES-like_sf"/>
</dbReference>
<dbReference type="SUPFAM" id="SSF50129">
    <property type="entry name" value="GroES-like"/>
    <property type="match status" value="1"/>
</dbReference>
<evidence type="ECO:0000313" key="1">
    <source>
        <dbReference type="EMBL" id="GID12606.1"/>
    </source>
</evidence>
<sequence length="55" mass="5559">MKAAALHEVGGVPRYEEFPDPVAGAGGVIIDVRAVAVERAIAAGTCGGRRLVVVS</sequence>
<proteinExistence type="predicted"/>
<organism evidence="1 2">
    <name type="scientific">Actinocatenispora rupis</name>
    <dbReference type="NCBI Taxonomy" id="519421"/>
    <lineage>
        <taxon>Bacteria</taxon>
        <taxon>Bacillati</taxon>
        <taxon>Actinomycetota</taxon>
        <taxon>Actinomycetes</taxon>
        <taxon>Micromonosporales</taxon>
        <taxon>Micromonosporaceae</taxon>
        <taxon>Actinocatenispora</taxon>
    </lineage>
</organism>
<gene>
    <name evidence="1" type="ORF">Aru02nite_34950</name>
</gene>
<comment type="caution">
    <text evidence="1">The sequence shown here is derived from an EMBL/GenBank/DDBJ whole genome shotgun (WGS) entry which is preliminary data.</text>
</comment>
<reference evidence="1" key="1">
    <citation type="submission" date="2021-01" db="EMBL/GenBank/DDBJ databases">
        <title>Whole genome shotgun sequence of Actinocatenispora rupis NBRC 107355.</title>
        <authorList>
            <person name="Komaki H."/>
            <person name="Tamura T."/>
        </authorList>
    </citation>
    <scope>NUCLEOTIDE SEQUENCE</scope>
    <source>
        <strain evidence="1">NBRC 107355</strain>
    </source>
</reference>
<keyword evidence="2" id="KW-1185">Reference proteome</keyword>
<dbReference type="Gene3D" id="3.90.180.10">
    <property type="entry name" value="Medium-chain alcohol dehydrogenases, catalytic domain"/>
    <property type="match status" value="1"/>
</dbReference>
<dbReference type="RefSeq" id="WP_203658675.1">
    <property type="nucleotide sequence ID" value="NZ_BAAAZM010000013.1"/>
</dbReference>
<protein>
    <submittedName>
        <fullName evidence="1">Uncharacterized protein</fullName>
    </submittedName>
</protein>
<dbReference type="AlphaFoldDB" id="A0A8J3NB01"/>
<dbReference type="Proteomes" id="UP000612808">
    <property type="component" value="Unassembled WGS sequence"/>
</dbReference>
<accession>A0A8J3NB01</accession>
<dbReference type="EMBL" id="BOMB01000019">
    <property type="protein sequence ID" value="GID12606.1"/>
    <property type="molecule type" value="Genomic_DNA"/>
</dbReference>
<evidence type="ECO:0000313" key="2">
    <source>
        <dbReference type="Proteomes" id="UP000612808"/>
    </source>
</evidence>